<evidence type="ECO:0000313" key="3">
    <source>
        <dbReference type="EMBL" id="KAF8407685.1"/>
    </source>
</evidence>
<feature type="compositionally biased region" description="Polar residues" evidence="1">
    <location>
        <begin position="186"/>
        <end position="199"/>
    </location>
</feature>
<dbReference type="PANTHER" id="PTHR46932:SF12">
    <property type="entry name" value="HEAVY METAL-ASSOCIATED ISOPRENYLATED PLANT PROTEIN 47"/>
    <property type="match status" value="1"/>
</dbReference>
<dbReference type="Proteomes" id="UP000655225">
    <property type="component" value="Unassembled WGS sequence"/>
</dbReference>
<dbReference type="GO" id="GO:0046872">
    <property type="term" value="F:metal ion binding"/>
    <property type="evidence" value="ECO:0007669"/>
    <property type="project" value="InterPro"/>
</dbReference>
<dbReference type="InterPro" id="IPR006121">
    <property type="entry name" value="HMA_dom"/>
</dbReference>
<keyword evidence="4" id="KW-1185">Reference proteome</keyword>
<evidence type="ECO:0000259" key="2">
    <source>
        <dbReference type="PROSITE" id="PS50846"/>
    </source>
</evidence>
<name>A0A834ZLC2_TETSI</name>
<comment type="caution">
    <text evidence="3">The sequence shown here is derived from an EMBL/GenBank/DDBJ whole genome shotgun (WGS) entry which is preliminary data.</text>
</comment>
<protein>
    <recommendedName>
        <fullName evidence="2">HMA domain-containing protein</fullName>
    </recommendedName>
</protein>
<reference evidence="3 4" key="1">
    <citation type="submission" date="2020-04" db="EMBL/GenBank/DDBJ databases">
        <title>Plant Genome Project.</title>
        <authorList>
            <person name="Zhang R.-G."/>
        </authorList>
    </citation>
    <scope>NUCLEOTIDE SEQUENCE [LARGE SCALE GENOMIC DNA]</scope>
    <source>
        <strain evidence="3">YNK0</strain>
        <tissue evidence="3">Leaf</tissue>
    </source>
</reference>
<feature type="domain" description="HMA" evidence="2">
    <location>
        <begin position="350"/>
        <end position="419"/>
    </location>
</feature>
<dbReference type="OrthoDB" id="851886at2759"/>
<evidence type="ECO:0000256" key="1">
    <source>
        <dbReference type="SAM" id="MobiDB-lite"/>
    </source>
</evidence>
<accession>A0A834ZLC2</accession>
<dbReference type="Gene3D" id="3.30.70.100">
    <property type="match status" value="1"/>
</dbReference>
<sequence>MDSVCSALLADEIRKMAIERSSSMNPEAHMTRDGLMIVMVGLNFTQEANLDLDPSRRVFPCGPDGNVSTHKVEYEWKPLICMKCKSFGHVDASCSNKQAWIATNMLVGNAFAIQLGASSILAPLVDPPVELDGAWTVVSCKRSKDGSPSARSFAPIDLSPSSSFGGMESMVNPSNRPPTLHYDKGNGQSQENSIQNPNQGALEEKGSKEKIDKDDAMIDTQNLEVQPSSSSQDEGVPQVNVPMEVSERENQFEDLDEIEEGAQLPMQGRPTRVIRRPERLRNYVDLESFRALIAMSEEPYSFQQAIERSDVYSLEHMQLHSYWLYNVPWGMYRTLTYRKEHYGNPTLILSQKIVMKVQMNSDKTRSKALKFAAVAYGVSSVAIEGEDKDQVVVIGDGVDSVVLTRLLRKKVGYASLLSVEEVKENKEQEDEAESPTPWTSNFSPYPHFQVYDMAYAPTPSNCSIM</sequence>
<dbReference type="PANTHER" id="PTHR46932">
    <property type="entry name" value="HEAVY METAL-ASSOCIATED ISOPRENYLATED PLANT PROTEIN 47"/>
    <property type="match status" value="1"/>
</dbReference>
<feature type="region of interest" description="Disordered" evidence="1">
    <location>
        <begin position="142"/>
        <end position="213"/>
    </location>
</feature>
<dbReference type="AlphaFoldDB" id="A0A834ZLC2"/>
<organism evidence="3 4">
    <name type="scientific">Tetracentron sinense</name>
    <name type="common">Spur-leaf</name>
    <dbReference type="NCBI Taxonomy" id="13715"/>
    <lineage>
        <taxon>Eukaryota</taxon>
        <taxon>Viridiplantae</taxon>
        <taxon>Streptophyta</taxon>
        <taxon>Embryophyta</taxon>
        <taxon>Tracheophyta</taxon>
        <taxon>Spermatophyta</taxon>
        <taxon>Magnoliopsida</taxon>
        <taxon>Trochodendrales</taxon>
        <taxon>Trochodendraceae</taxon>
        <taxon>Tetracentron</taxon>
    </lineage>
</organism>
<dbReference type="InterPro" id="IPR042885">
    <property type="entry name" value="HIPP47/16"/>
</dbReference>
<evidence type="ECO:0000313" key="4">
    <source>
        <dbReference type="Proteomes" id="UP000655225"/>
    </source>
</evidence>
<proteinExistence type="predicted"/>
<feature type="compositionally biased region" description="Basic and acidic residues" evidence="1">
    <location>
        <begin position="202"/>
        <end position="213"/>
    </location>
</feature>
<dbReference type="PROSITE" id="PS50846">
    <property type="entry name" value="HMA_2"/>
    <property type="match status" value="1"/>
</dbReference>
<dbReference type="EMBL" id="JABCRI010000004">
    <property type="protein sequence ID" value="KAF8407685.1"/>
    <property type="molecule type" value="Genomic_DNA"/>
</dbReference>
<gene>
    <name evidence="3" type="ORF">HHK36_006820</name>
</gene>